<dbReference type="Proteomes" id="UP000310016">
    <property type="component" value="Unassembled WGS sequence"/>
</dbReference>
<proteinExistence type="predicted"/>
<comment type="caution">
    <text evidence="1">The sequence shown here is derived from an EMBL/GenBank/DDBJ whole genome shotgun (WGS) entry which is preliminary data.</text>
</comment>
<dbReference type="OrthoDB" id="8592104at2"/>
<organism evidence="1 2">
    <name type="scientific">Chitiniphilus eburneus</name>
    <dbReference type="NCBI Taxonomy" id="2571148"/>
    <lineage>
        <taxon>Bacteria</taxon>
        <taxon>Pseudomonadati</taxon>
        <taxon>Pseudomonadota</taxon>
        <taxon>Betaproteobacteria</taxon>
        <taxon>Neisseriales</taxon>
        <taxon>Chitinibacteraceae</taxon>
        <taxon>Chitiniphilus</taxon>
    </lineage>
</organism>
<dbReference type="AlphaFoldDB" id="A0A4U0PFL7"/>
<sequence length="87" mass="9545">MQIESVFSGAQVPDVKAAIRAVRERVTALAGTVLRPIKALGARLSSIARQPWFFPVQVAAILGLLWLHQHGYLQVPVTVCDWARLGK</sequence>
<name>A0A4U0PFL7_9NEIS</name>
<gene>
    <name evidence="1" type="ORF">FAZ21_17040</name>
</gene>
<dbReference type="EMBL" id="SUMF01000030">
    <property type="protein sequence ID" value="TJZ66716.1"/>
    <property type="molecule type" value="Genomic_DNA"/>
</dbReference>
<protein>
    <submittedName>
        <fullName evidence="1">Uncharacterized protein</fullName>
    </submittedName>
</protein>
<accession>A0A4U0PFL7</accession>
<keyword evidence="2" id="KW-1185">Reference proteome</keyword>
<evidence type="ECO:0000313" key="1">
    <source>
        <dbReference type="EMBL" id="TJZ66716.1"/>
    </source>
</evidence>
<evidence type="ECO:0000313" key="2">
    <source>
        <dbReference type="Proteomes" id="UP000310016"/>
    </source>
</evidence>
<reference evidence="1 2" key="1">
    <citation type="submission" date="2019-04" db="EMBL/GenBank/DDBJ databases">
        <title>Chitiniphilus eburnea sp. nov., a novel chitinolytic bacterium isolated from aquaculture sludge.</title>
        <authorList>
            <person name="Sheng M."/>
        </authorList>
    </citation>
    <scope>NUCLEOTIDE SEQUENCE [LARGE SCALE GENOMIC DNA]</scope>
    <source>
        <strain evidence="1 2">HX-2-15</strain>
    </source>
</reference>
<dbReference type="RefSeq" id="WP_136774639.1">
    <property type="nucleotide sequence ID" value="NZ_SUMF01000030.1"/>
</dbReference>